<keyword evidence="2" id="KW-1185">Reference proteome</keyword>
<sequence>MGIKSEETVKQCLDTLKQRQEVLGSSEKQVQLRINASLMLNVTYEAIEQPGRILTREPFKWELTPSKTTYTG</sequence>
<dbReference type="HOGENOM" id="CLU_2724622_0_0_1"/>
<organism evidence="2">
    <name type="scientific">Caenorhabditis remanei</name>
    <name type="common">Caenorhabditis vulgaris</name>
    <dbReference type="NCBI Taxonomy" id="31234"/>
    <lineage>
        <taxon>Eukaryota</taxon>
        <taxon>Metazoa</taxon>
        <taxon>Ecdysozoa</taxon>
        <taxon>Nematoda</taxon>
        <taxon>Chromadorea</taxon>
        <taxon>Rhabditida</taxon>
        <taxon>Rhabditina</taxon>
        <taxon>Rhabditomorpha</taxon>
        <taxon>Rhabditoidea</taxon>
        <taxon>Rhabditidae</taxon>
        <taxon>Peloderinae</taxon>
        <taxon>Caenorhabditis</taxon>
    </lineage>
</organism>
<dbReference type="InParanoid" id="E3N1F6"/>
<reference evidence="1" key="1">
    <citation type="submission" date="2007-07" db="EMBL/GenBank/DDBJ databases">
        <title>PCAP assembly of the Caenorhabditis remanei genome.</title>
        <authorList>
            <consortium name="The Caenorhabditis remanei Sequencing Consortium"/>
            <person name="Wilson R.K."/>
        </authorList>
    </citation>
    <scope>NUCLEOTIDE SEQUENCE [LARGE SCALE GENOMIC DNA]</scope>
    <source>
        <strain evidence="1">PB4641</strain>
    </source>
</reference>
<protein>
    <submittedName>
        <fullName evidence="1">Uncharacterized protein</fullName>
    </submittedName>
</protein>
<proteinExistence type="predicted"/>
<name>E3N1F6_CAERE</name>
<evidence type="ECO:0000313" key="1">
    <source>
        <dbReference type="EMBL" id="EFO83251.1"/>
    </source>
</evidence>
<dbReference type="EMBL" id="DS268508">
    <property type="protein sequence ID" value="EFO83251.1"/>
    <property type="molecule type" value="Genomic_DNA"/>
</dbReference>
<accession>E3N1F6</accession>
<dbReference type="Proteomes" id="UP000008281">
    <property type="component" value="Unassembled WGS sequence"/>
</dbReference>
<evidence type="ECO:0000313" key="2">
    <source>
        <dbReference type="Proteomes" id="UP000008281"/>
    </source>
</evidence>
<gene>
    <name evidence="1" type="ORF">CRE_13643</name>
</gene>
<dbReference type="AlphaFoldDB" id="E3N1F6"/>